<dbReference type="EMBL" id="HE575318">
    <property type="protein sequence ID" value="CCC90460.1"/>
    <property type="molecule type" value="Genomic_DNA"/>
</dbReference>
<organism evidence="1">
    <name type="scientific">Trypanosoma congolense (strain IL3000)</name>
    <dbReference type="NCBI Taxonomy" id="1068625"/>
    <lineage>
        <taxon>Eukaryota</taxon>
        <taxon>Discoba</taxon>
        <taxon>Euglenozoa</taxon>
        <taxon>Kinetoplastea</taxon>
        <taxon>Metakinetoplastina</taxon>
        <taxon>Trypanosomatida</taxon>
        <taxon>Trypanosomatidae</taxon>
        <taxon>Trypanosoma</taxon>
        <taxon>Nannomonas</taxon>
    </lineage>
</organism>
<dbReference type="AlphaFoldDB" id="G0UMQ2"/>
<protein>
    <submittedName>
        <fullName evidence="1">Uncharacterized protein</fullName>
    </submittedName>
</protein>
<gene>
    <name evidence="1" type="ORF">TCIL3000_5_1630</name>
</gene>
<proteinExistence type="predicted"/>
<reference evidence="1" key="1">
    <citation type="journal article" date="2012" name="Proc. Natl. Acad. Sci. U.S.A.">
        <title>Antigenic diversity is generated by distinct evolutionary mechanisms in African trypanosome species.</title>
        <authorList>
            <person name="Jackson A.P."/>
            <person name="Berry A."/>
            <person name="Aslett M."/>
            <person name="Allison H.C."/>
            <person name="Burton P."/>
            <person name="Vavrova-Anderson J."/>
            <person name="Brown R."/>
            <person name="Browne H."/>
            <person name="Corton N."/>
            <person name="Hauser H."/>
            <person name="Gamble J."/>
            <person name="Gilderthorp R."/>
            <person name="Marcello L."/>
            <person name="McQuillan J."/>
            <person name="Otto T.D."/>
            <person name="Quail M.A."/>
            <person name="Sanders M.J."/>
            <person name="van Tonder A."/>
            <person name="Ginger M.L."/>
            <person name="Field M.C."/>
            <person name="Barry J.D."/>
            <person name="Hertz-Fowler C."/>
            <person name="Berriman M."/>
        </authorList>
    </citation>
    <scope>NUCLEOTIDE SEQUENCE</scope>
    <source>
        <strain evidence="1">IL3000</strain>
    </source>
</reference>
<evidence type="ECO:0000313" key="1">
    <source>
        <dbReference type="EMBL" id="CCC90460.1"/>
    </source>
</evidence>
<name>G0UMQ2_TRYCI</name>
<sequence length="130" mass="14911">MKQIHTTPSCTLSAPPSTTPSFRWLSMKNHNTTSLHTSFPTHSLSHTHTYLHAYTYVDTVSPQLTSSLLVPSGRHHRYIQQVPHQLFPDTVHLLTKTFQYLAEQVLTDWHNRLFKGNKTVSLQTARSPYT</sequence>
<accession>G0UMQ2</accession>